<dbReference type="SMART" id="SM00220">
    <property type="entry name" value="S_TKc"/>
    <property type="match status" value="1"/>
</dbReference>
<keyword evidence="2 4" id="KW-0547">Nucleotide-binding</keyword>
<feature type="domain" description="FHA" evidence="6">
    <location>
        <begin position="30"/>
        <end position="92"/>
    </location>
</feature>
<dbReference type="SUPFAM" id="SSF56112">
    <property type="entry name" value="Protein kinase-like (PK-like)"/>
    <property type="match status" value="1"/>
</dbReference>
<dbReference type="Pfam" id="PF00498">
    <property type="entry name" value="FHA"/>
    <property type="match status" value="1"/>
</dbReference>
<organism evidence="8 9">
    <name type="scientific">Phyllachora maydis</name>
    <dbReference type="NCBI Taxonomy" id="1825666"/>
    <lineage>
        <taxon>Eukaryota</taxon>
        <taxon>Fungi</taxon>
        <taxon>Dikarya</taxon>
        <taxon>Ascomycota</taxon>
        <taxon>Pezizomycotina</taxon>
        <taxon>Sordariomycetes</taxon>
        <taxon>Sordariomycetidae</taxon>
        <taxon>Phyllachorales</taxon>
        <taxon>Phyllachoraceae</taxon>
        <taxon>Phyllachora</taxon>
    </lineage>
</organism>
<sequence length="333" mass="37305">MEPVSKLTLLTEKESFSTLDEAHIYLHKPLTCGRDPYRNDLVVPSPHASRHHFEIYCVALEDGPDDENQQTPLVFLHCLNSSNGVLVNGKRLRKARGIQAACLLCHRDIIEVVPGLTFRRELQFLKEEYTVSDRCIGNGANAQVFLGENCQTFDQVAVKINKLGCDGIPTLEMKRALQEAEMLGRLDHPNIVSCQRAFKTHIGVYIFLELASGGDLFSLILRRKWFTESEICVIIHQVMIAVQYIHSQGIVHRDIKPENILFAVTPRIGHRIVLTDFGSAGMVALGRLTSRVGTEYYRPPECRKCAGLHDRAADLWAAKSPADASANMDLECI</sequence>
<dbReference type="Proteomes" id="UP001217918">
    <property type="component" value="Unassembled WGS sequence"/>
</dbReference>
<evidence type="ECO:0000256" key="2">
    <source>
        <dbReference type="ARBA" id="ARBA00022741"/>
    </source>
</evidence>
<evidence type="ECO:0000313" key="9">
    <source>
        <dbReference type="Proteomes" id="UP001217918"/>
    </source>
</evidence>
<dbReference type="InterPro" id="IPR008984">
    <property type="entry name" value="SMAD_FHA_dom_sf"/>
</dbReference>
<feature type="domain" description="Protein kinase" evidence="7">
    <location>
        <begin position="130"/>
        <end position="333"/>
    </location>
</feature>
<keyword evidence="9" id="KW-1185">Reference proteome</keyword>
<name>A0AAD9I4Z6_9PEZI</name>
<dbReference type="PANTHER" id="PTHR24347">
    <property type="entry name" value="SERINE/THREONINE-PROTEIN KINASE"/>
    <property type="match status" value="1"/>
</dbReference>
<dbReference type="Gene3D" id="1.10.510.10">
    <property type="entry name" value="Transferase(Phosphotransferase) domain 1"/>
    <property type="match status" value="1"/>
</dbReference>
<dbReference type="PROSITE" id="PS50006">
    <property type="entry name" value="FHA_DOMAIN"/>
    <property type="match status" value="1"/>
</dbReference>
<evidence type="ECO:0000256" key="4">
    <source>
        <dbReference type="PROSITE-ProRule" id="PRU10141"/>
    </source>
</evidence>
<dbReference type="Pfam" id="PF00069">
    <property type="entry name" value="Pkinase"/>
    <property type="match status" value="1"/>
</dbReference>
<dbReference type="SMART" id="SM00240">
    <property type="entry name" value="FHA"/>
    <property type="match status" value="1"/>
</dbReference>
<proteinExistence type="inferred from homology"/>
<comment type="similarity">
    <text evidence="1">Belongs to the protein kinase superfamily. CAMK Ser/Thr protein kinase family. CHEK2 subfamily.</text>
</comment>
<dbReference type="PROSITE" id="PS50011">
    <property type="entry name" value="PROTEIN_KINASE_DOM"/>
    <property type="match status" value="1"/>
</dbReference>
<dbReference type="InterPro" id="IPR000253">
    <property type="entry name" value="FHA_dom"/>
</dbReference>
<dbReference type="AlphaFoldDB" id="A0AAD9I4Z6"/>
<evidence type="ECO:0000259" key="7">
    <source>
        <dbReference type="PROSITE" id="PS50011"/>
    </source>
</evidence>
<dbReference type="Gene3D" id="2.60.200.20">
    <property type="match status" value="1"/>
</dbReference>
<keyword evidence="5" id="KW-0723">Serine/threonine-protein kinase</keyword>
<dbReference type="InterPro" id="IPR017441">
    <property type="entry name" value="Protein_kinase_ATP_BS"/>
</dbReference>
<evidence type="ECO:0000256" key="1">
    <source>
        <dbReference type="ARBA" id="ARBA00005575"/>
    </source>
</evidence>
<evidence type="ECO:0000256" key="5">
    <source>
        <dbReference type="RuleBase" id="RU000304"/>
    </source>
</evidence>
<evidence type="ECO:0000313" key="8">
    <source>
        <dbReference type="EMBL" id="KAK2070647.1"/>
    </source>
</evidence>
<dbReference type="PROSITE" id="PS00108">
    <property type="entry name" value="PROTEIN_KINASE_ST"/>
    <property type="match status" value="1"/>
</dbReference>
<dbReference type="PROSITE" id="PS00107">
    <property type="entry name" value="PROTEIN_KINASE_ATP"/>
    <property type="match status" value="1"/>
</dbReference>
<keyword evidence="5" id="KW-0808">Transferase</keyword>
<dbReference type="InterPro" id="IPR011009">
    <property type="entry name" value="Kinase-like_dom_sf"/>
</dbReference>
<gene>
    <name evidence="8" type="ORF">P8C59_005124</name>
</gene>
<feature type="binding site" evidence="4">
    <location>
        <position position="159"/>
    </location>
    <ligand>
        <name>ATP</name>
        <dbReference type="ChEBI" id="CHEBI:30616"/>
    </ligand>
</feature>
<dbReference type="SUPFAM" id="SSF49879">
    <property type="entry name" value="SMAD/FHA domain"/>
    <property type="match status" value="1"/>
</dbReference>
<dbReference type="GO" id="GO:0004674">
    <property type="term" value="F:protein serine/threonine kinase activity"/>
    <property type="evidence" value="ECO:0007669"/>
    <property type="project" value="UniProtKB-KW"/>
</dbReference>
<dbReference type="InterPro" id="IPR000719">
    <property type="entry name" value="Prot_kinase_dom"/>
</dbReference>
<keyword evidence="5" id="KW-0418">Kinase</keyword>
<dbReference type="InterPro" id="IPR008271">
    <property type="entry name" value="Ser/Thr_kinase_AS"/>
</dbReference>
<dbReference type="EMBL" id="JAQQPM010000004">
    <property type="protein sequence ID" value="KAK2070647.1"/>
    <property type="molecule type" value="Genomic_DNA"/>
</dbReference>
<reference evidence="8" key="1">
    <citation type="journal article" date="2023" name="Mol. Plant Microbe Interact.">
        <title>Elucidating the Obligate Nature and Biological Capacity of an Invasive Fungal Corn Pathogen.</title>
        <authorList>
            <person name="MacCready J.S."/>
            <person name="Roggenkamp E.M."/>
            <person name="Gdanetz K."/>
            <person name="Chilvers M.I."/>
        </authorList>
    </citation>
    <scope>NUCLEOTIDE SEQUENCE</scope>
    <source>
        <strain evidence="8">PM02</strain>
    </source>
</reference>
<dbReference type="GO" id="GO:0005524">
    <property type="term" value="F:ATP binding"/>
    <property type="evidence" value="ECO:0007669"/>
    <property type="project" value="UniProtKB-UniRule"/>
</dbReference>
<evidence type="ECO:0000256" key="3">
    <source>
        <dbReference type="ARBA" id="ARBA00022840"/>
    </source>
</evidence>
<evidence type="ECO:0000259" key="6">
    <source>
        <dbReference type="PROSITE" id="PS50006"/>
    </source>
</evidence>
<accession>A0AAD9I4Z6</accession>
<keyword evidence="3 4" id="KW-0067">ATP-binding</keyword>
<protein>
    <submittedName>
        <fullName evidence="8">Uncharacterized protein</fullName>
    </submittedName>
</protein>
<comment type="caution">
    <text evidence="8">The sequence shown here is derived from an EMBL/GenBank/DDBJ whole genome shotgun (WGS) entry which is preliminary data.</text>
</comment>